<gene>
    <name evidence="2" type="ORF">JKL49_08620</name>
    <name evidence="3" type="ORF">JKL49_13240</name>
</gene>
<dbReference type="AlphaFoldDB" id="A0A941D3A1"/>
<name>A0A941D3A1_9CAUL</name>
<feature type="chain" id="PRO_5044462947" evidence="1">
    <location>
        <begin position="26"/>
        <end position="289"/>
    </location>
</feature>
<accession>A0A941D3A1</accession>
<feature type="signal peptide" evidence="1">
    <location>
        <begin position="1"/>
        <end position="25"/>
    </location>
</feature>
<proteinExistence type="predicted"/>
<organism evidence="2 4">
    <name type="scientific">Phenylobacterium glaciei</name>
    <dbReference type="NCBI Taxonomy" id="2803784"/>
    <lineage>
        <taxon>Bacteria</taxon>
        <taxon>Pseudomonadati</taxon>
        <taxon>Pseudomonadota</taxon>
        <taxon>Alphaproteobacteria</taxon>
        <taxon>Caulobacterales</taxon>
        <taxon>Caulobacteraceae</taxon>
        <taxon>Phenylobacterium</taxon>
    </lineage>
</organism>
<dbReference type="Proteomes" id="UP000622580">
    <property type="component" value="Unassembled WGS sequence"/>
</dbReference>
<dbReference type="EMBL" id="JAGSGD010000001">
    <property type="protein sequence ID" value="MBR7619448.1"/>
    <property type="molecule type" value="Genomic_DNA"/>
</dbReference>
<protein>
    <submittedName>
        <fullName evidence="2">Uncharacterized protein</fullName>
    </submittedName>
</protein>
<evidence type="ECO:0000313" key="2">
    <source>
        <dbReference type="EMBL" id="MBR7619448.1"/>
    </source>
</evidence>
<evidence type="ECO:0000256" key="1">
    <source>
        <dbReference type="SAM" id="SignalP"/>
    </source>
</evidence>
<reference evidence="3" key="1">
    <citation type="submission" date="2021-01" db="EMBL/GenBank/DDBJ databases">
        <title>Genome sequence of Phenylobacterium sp. 20VBR1 isolated from a valley glaceir, Ny-Alesund, Svalbard.</title>
        <authorList>
            <person name="Thomas F.A."/>
            <person name="Krishnan K.P."/>
            <person name="Sinha R.K."/>
        </authorList>
    </citation>
    <scope>NUCLEOTIDE SEQUENCE</scope>
    <source>
        <strain evidence="3">20VBR1</strain>
    </source>
</reference>
<evidence type="ECO:0000313" key="4">
    <source>
        <dbReference type="Proteomes" id="UP000622580"/>
    </source>
</evidence>
<sequence length="289" mass="31162">MLSLKSLTAVAAFAVALSPAPGALAQTSNQDRFGQVLEALLGQGSSLDARWQRGERPLSEAQSQFQARLDSDVRSGALTTVSANRLRADFSNLVMLENQYAVDGRFTAQERADLAERYGAITQRLGQPGEAGDDTGPSVAEGRADFEARVNAAVAARRITRTQATRLRADYVALIQLEAASARDGISAREREDLDARLDALDERLGDGPQAQTQAISPRARLADILAVVAANERSGAITRPEALDIREAHGDLAHLEIAYGRSAVSAEDSAYLLRRISELEARARINRR</sequence>
<evidence type="ECO:0000313" key="3">
    <source>
        <dbReference type="EMBL" id="QQZ51773.1"/>
    </source>
</evidence>
<keyword evidence="1" id="KW-0732">Signal</keyword>
<dbReference type="RefSeq" id="WP_215339801.1">
    <property type="nucleotide sequence ID" value="NZ_JAGSGD010000001.1"/>
</dbReference>
<keyword evidence="4" id="KW-1185">Reference proteome</keyword>
<dbReference type="EMBL" id="CP068570">
    <property type="protein sequence ID" value="QQZ51773.1"/>
    <property type="molecule type" value="Genomic_DNA"/>
</dbReference>
<reference evidence="2" key="2">
    <citation type="submission" date="2021-04" db="EMBL/GenBank/DDBJ databases">
        <title>Draft genome assembly of strain Phenylobacterium sp. 20VBR1 using MiniION and Illumina platforms.</title>
        <authorList>
            <person name="Thomas F.A."/>
            <person name="Krishnan K.P."/>
            <person name="Sinha R.K."/>
        </authorList>
    </citation>
    <scope>NUCLEOTIDE SEQUENCE</scope>
    <source>
        <strain evidence="2">20VBR1</strain>
    </source>
</reference>